<name>A0AAN9LVC9_CANGL</name>
<gene>
    <name evidence="1" type="ORF">VNO77_21496</name>
</gene>
<proteinExistence type="predicted"/>
<accession>A0AAN9LVC9</accession>
<keyword evidence="2" id="KW-1185">Reference proteome</keyword>
<reference evidence="1 2" key="1">
    <citation type="submission" date="2024-01" db="EMBL/GenBank/DDBJ databases">
        <title>The genomes of 5 underutilized Papilionoideae crops provide insights into root nodulation and disease resistanc.</title>
        <authorList>
            <person name="Jiang F."/>
        </authorList>
    </citation>
    <scope>NUCLEOTIDE SEQUENCE [LARGE SCALE GENOMIC DNA]</scope>
    <source>
        <strain evidence="1">LVBAO_FW01</strain>
        <tissue evidence="1">Leaves</tissue>
    </source>
</reference>
<dbReference type="EMBL" id="JAYMYQ010000004">
    <property type="protein sequence ID" value="KAK7340783.1"/>
    <property type="molecule type" value="Genomic_DNA"/>
</dbReference>
<comment type="caution">
    <text evidence="1">The sequence shown here is derived from an EMBL/GenBank/DDBJ whole genome shotgun (WGS) entry which is preliminary data.</text>
</comment>
<protein>
    <submittedName>
        <fullName evidence="1">Uncharacterized protein</fullName>
    </submittedName>
</protein>
<organism evidence="1 2">
    <name type="scientific">Canavalia gladiata</name>
    <name type="common">Sword bean</name>
    <name type="synonym">Dolichos gladiatus</name>
    <dbReference type="NCBI Taxonomy" id="3824"/>
    <lineage>
        <taxon>Eukaryota</taxon>
        <taxon>Viridiplantae</taxon>
        <taxon>Streptophyta</taxon>
        <taxon>Embryophyta</taxon>
        <taxon>Tracheophyta</taxon>
        <taxon>Spermatophyta</taxon>
        <taxon>Magnoliopsida</taxon>
        <taxon>eudicotyledons</taxon>
        <taxon>Gunneridae</taxon>
        <taxon>Pentapetalae</taxon>
        <taxon>rosids</taxon>
        <taxon>fabids</taxon>
        <taxon>Fabales</taxon>
        <taxon>Fabaceae</taxon>
        <taxon>Papilionoideae</taxon>
        <taxon>50 kb inversion clade</taxon>
        <taxon>NPAAA clade</taxon>
        <taxon>indigoferoid/millettioid clade</taxon>
        <taxon>Phaseoleae</taxon>
        <taxon>Canavalia</taxon>
    </lineage>
</organism>
<dbReference type="AlphaFoldDB" id="A0AAN9LVC9"/>
<evidence type="ECO:0000313" key="2">
    <source>
        <dbReference type="Proteomes" id="UP001367508"/>
    </source>
</evidence>
<sequence length="71" mass="8318">MRPRKIAEDRDGCSFHTEYYAASVQQVLAAEDTDFSMIEEETMWKRTMYKGVRWDAILELALGDGNRNLRM</sequence>
<dbReference type="Proteomes" id="UP001367508">
    <property type="component" value="Unassembled WGS sequence"/>
</dbReference>
<evidence type="ECO:0000313" key="1">
    <source>
        <dbReference type="EMBL" id="KAK7340783.1"/>
    </source>
</evidence>